<sequence>MRRSGNTRQRKSSAHHPLQASNVMPQCRDWTHRSVGCVHVERPNSRTNKRESFQNPQRQEDGTASKTVGTKSTRPTNNTNNKIAEKKSKTKASIQPHQKGIPEQAPKPTIRHKSRERTSGRKVATPEYQTNGTRKRERRCIAQYRSNSKRYSPDLGVVRDAIVGRRIHPSEPPPRRPSASRSLGPTERSVAFVHAQGRARGYNGADKGRLELEEGGDSQDGPRTTEGRRVLETKQGAHHVPTSHFKHPSRPPSPAMPNIRPTEHLRKMESEVVEGRAEDVDSSTKTVIPRMEPGSFAESSVALWRAELTIFRERTSTMAVENNKRRSGWKRRLIA</sequence>
<reference evidence="2 3" key="1">
    <citation type="submission" date="2020-07" db="EMBL/GenBank/DDBJ databases">
        <title>Comparative genomics of pyrophilous fungi reveals a link between fire events and developmental genes.</title>
        <authorList>
            <consortium name="DOE Joint Genome Institute"/>
            <person name="Steindorff A.S."/>
            <person name="Carver A."/>
            <person name="Calhoun S."/>
            <person name="Stillman K."/>
            <person name="Liu H."/>
            <person name="Lipzen A."/>
            <person name="Pangilinan J."/>
            <person name="Labutti K."/>
            <person name="Bruns T.D."/>
            <person name="Grigoriev I.V."/>
        </authorList>
    </citation>
    <scope>NUCLEOTIDE SEQUENCE [LARGE SCALE GENOMIC DNA]</scope>
    <source>
        <strain evidence="2 3">CBS 144469</strain>
    </source>
</reference>
<feature type="region of interest" description="Disordered" evidence="1">
    <location>
        <begin position="201"/>
        <end position="260"/>
    </location>
</feature>
<comment type="caution">
    <text evidence="2">The sequence shown here is derived from an EMBL/GenBank/DDBJ whole genome shotgun (WGS) entry which is preliminary data.</text>
</comment>
<feature type="compositionally biased region" description="Basic and acidic residues" evidence="1">
    <location>
        <begin position="223"/>
        <end position="232"/>
    </location>
</feature>
<protein>
    <submittedName>
        <fullName evidence="2">Uncharacterized protein</fullName>
    </submittedName>
</protein>
<feature type="region of interest" description="Disordered" evidence="1">
    <location>
        <begin position="164"/>
        <end position="186"/>
    </location>
</feature>
<proteinExistence type="predicted"/>
<dbReference type="Proteomes" id="UP000521943">
    <property type="component" value="Unassembled WGS sequence"/>
</dbReference>
<evidence type="ECO:0000313" key="2">
    <source>
        <dbReference type="EMBL" id="KAF6760981.1"/>
    </source>
</evidence>
<feature type="compositionally biased region" description="Polar residues" evidence="1">
    <location>
        <begin position="64"/>
        <end position="82"/>
    </location>
</feature>
<dbReference type="AlphaFoldDB" id="A0A8H6IBV2"/>
<name>A0A8H6IBV2_9AGAR</name>
<dbReference type="EMBL" id="JACGCI010000011">
    <property type="protein sequence ID" value="KAF6760981.1"/>
    <property type="molecule type" value="Genomic_DNA"/>
</dbReference>
<evidence type="ECO:0000313" key="3">
    <source>
        <dbReference type="Proteomes" id="UP000521943"/>
    </source>
</evidence>
<organism evidence="2 3">
    <name type="scientific">Ephemerocybe angulata</name>
    <dbReference type="NCBI Taxonomy" id="980116"/>
    <lineage>
        <taxon>Eukaryota</taxon>
        <taxon>Fungi</taxon>
        <taxon>Dikarya</taxon>
        <taxon>Basidiomycota</taxon>
        <taxon>Agaricomycotina</taxon>
        <taxon>Agaricomycetes</taxon>
        <taxon>Agaricomycetidae</taxon>
        <taxon>Agaricales</taxon>
        <taxon>Agaricineae</taxon>
        <taxon>Psathyrellaceae</taxon>
        <taxon>Ephemerocybe</taxon>
    </lineage>
</organism>
<keyword evidence="3" id="KW-1185">Reference proteome</keyword>
<feature type="compositionally biased region" description="Basic and acidic residues" evidence="1">
    <location>
        <begin position="39"/>
        <end position="63"/>
    </location>
</feature>
<accession>A0A8H6IBV2</accession>
<evidence type="ECO:0000256" key="1">
    <source>
        <dbReference type="SAM" id="MobiDB-lite"/>
    </source>
</evidence>
<gene>
    <name evidence="2" type="ORF">DFP72DRAFT_1092494</name>
</gene>
<feature type="compositionally biased region" description="Basic residues" evidence="1">
    <location>
        <begin position="1"/>
        <end position="14"/>
    </location>
</feature>
<feature type="region of interest" description="Disordered" evidence="1">
    <location>
        <begin position="1"/>
        <end position="138"/>
    </location>
</feature>